<reference evidence="3" key="8">
    <citation type="submission" date="2012-08" db="EMBL/GenBank/DDBJ databases">
        <title>The Second Rice Annotation Project Meeting (RAP2).</title>
        <authorList>
            <consortium name="The Rice Annotation Project (RAP)"/>
        </authorList>
    </citation>
    <scope>NUCLEOTIDE SEQUENCE</scope>
</reference>
<evidence type="ECO:0000313" key="4">
    <source>
        <dbReference type="Proteomes" id="UP000000763"/>
    </source>
</evidence>
<feature type="region of interest" description="Disordered" evidence="1">
    <location>
        <begin position="93"/>
        <end position="130"/>
    </location>
</feature>
<dbReference type="EMBL" id="AP008211">
    <property type="protein sequence ID" value="BAH93088.1"/>
    <property type="molecule type" value="Genomic_DNA"/>
</dbReference>
<sequence length="198" mass="22193">MVAGPSQDGSATEGRRRRRITRVRRRRRRRTAASRHTASSLSLLFSFPSLSLDARRRAALPVAGAHEAPPLPLRPPRRRPRRRGVRLHRALLKAPHAPPPPPRRGPPWQQRCHAGAGPCRGVRRPRPPLQCVRSPVKEGLVMTASDRHRGRGSRSPCLLRLRLGFLGGLGGEIKAVLMARWLVLIWSTAARTPRSTWR</sequence>
<reference evidence="3" key="4">
    <citation type="journal article" date="2007" name="Genome Res.">
        <title>Curated Genome Annotation of Oryza sativa ssp. japonica and Comparative Genome Analysis with Arabidopsis thaliana.</title>
        <authorList>
            <consortium name="The Rice Annotation Project (RAP)"/>
            <person name="Itoh T."/>
            <person name="Tanaka T."/>
            <person name="Barrero R.A."/>
            <person name="Yamasaki C."/>
            <person name="Fujii Y."/>
            <person name="Hilton P.B."/>
            <person name="Antonio B.A."/>
            <person name="Aono H."/>
            <person name="Apweiler R."/>
            <person name="Bruskiewich R."/>
            <person name="Bureau T."/>
            <person name="Burr F."/>
            <person name="Costa de Oliveira A."/>
            <person name="Fuks G."/>
            <person name="Habara T."/>
            <person name="Haberer G."/>
            <person name="Han B."/>
            <person name="Harada E."/>
            <person name="Hiraki A.T."/>
            <person name="Hirochika H."/>
            <person name="Hoen D."/>
            <person name="Hokari H."/>
            <person name="Hosokawa S."/>
            <person name="Hsing Y."/>
            <person name="Ikawa H."/>
            <person name="Ikeo K."/>
            <person name="Imanishi T."/>
            <person name="Ito Y."/>
            <person name="Jaiswal P."/>
            <person name="Kanno M."/>
            <person name="Kawahara Y."/>
            <person name="Kawamura T."/>
            <person name="Kawashima H."/>
            <person name="Khurana J.P."/>
            <person name="Kikuchi S."/>
            <person name="Komatsu S."/>
            <person name="Koyanagi K.O."/>
            <person name="Kubooka H."/>
            <person name="Lieberherr D."/>
            <person name="Lin Y.C."/>
            <person name="Lonsdale D."/>
            <person name="Matsumoto T."/>
            <person name="Matsuya A."/>
            <person name="McCombie W.R."/>
            <person name="Messing J."/>
            <person name="Miyao A."/>
            <person name="Mulder N."/>
            <person name="Nagamura Y."/>
            <person name="Nam J."/>
            <person name="Namiki N."/>
            <person name="Numa H."/>
            <person name="Nurimoto S."/>
            <person name="O'donovan C."/>
            <person name="Ohyanagi H."/>
            <person name="Okido T."/>
            <person name="Oota S."/>
            <person name="Osato N."/>
            <person name="Palmer L.E."/>
            <person name="Quetier F."/>
            <person name="Raghuvanshi S."/>
            <person name="Saichi N."/>
            <person name="Sakai H."/>
            <person name="Sakai Y."/>
            <person name="Sakata K."/>
            <person name="Sakurai T."/>
            <person name="Sato F."/>
            <person name="Sato Y."/>
            <person name="Schoof H."/>
            <person name="Seki M."/>
            <person name="Shibata M."/>
            <person name="Shimizu Y."/>
            <person name="Shinozaki K."/>
            <person name="Shinso Y."/>
            <person name="Singh N.K."/>
            <person name="Smith-White B."/>
            <person name="Takeda J."/>
            <person name="Tanino M."/>
            <person name="Tatusova T."/>
            <person name="Thongjuea S."/>
            <person name="Todokoro F."/>
            <person name="Tsugane M."/>
            <person name="Tyagi A.K."/>
            <person name="Vanavichit A."/>
            <person name="Wang A."/>
            <person name="Wing R.A."/>
            <person name="Yamaguchi K."/>
            <person name="Yamamoto M."/>
            <person name="Yamamoto N."/>
            <person name="Yu Y."/>
            <person name="Zhang H."/>
            <person name="Zhao Q."/>
            <person name="Higo K."/>
            <person name="Burr B."/>
            <person name="Gojobori T."/>
            <person name="Sasaki T."/>
        </authorList>
    </citation>
    <scope>NUCLEOTIDE SEQUENCE</scope>
</reference>
<dbReference type="AlphaFoldDB" id="B7F104"/>
<reference evidence="4" key="6">
    <citation type="journal article" date="2008" name="Nucleic Acids Res.">
        <title>The rice annotation project database (RAP-DB): 2008 update.</title>
        <authorList>
            <consortium name="The rice annotation project (RAP)"/>
        </authorList>
    </citation>
    <scope>GENOME REANNOTATION</scope>
    <source>
        <strain evidence="4">cv. Nipponbare</strain>
    </source>
</reference>
<dbReference type="EMBL" id="AC117264">
    <property type="protein sequence ID" value="AAV43838.1"/>
    <property type="molecule type" value="Genomic_DNA"/>
</dbReference>
<protein>
    <submittedName>
        <fullName evidence="3">Os05g0333000 protein</fullName>
    </submittedName>
</protein>
<reference evidence="3 4" key="2">
    <citation type="journal article" date="2005" name="Nature">
        <title>The map-based sequence of the rice genome.</title>
        <authorList>
            <consortium name="International rice genome sequencing project (IRGSP)"/>
            <person name="Matsumoto T."/>
            <person name="Wu J."/>
            <person name="Kanamori H."/>
            <person name="Katayose Y."/>
            <person name="Fujisawa M."/>
            <person name="Namiki N."/>
            <person name="Mizuno H."/>
            <person name="Yamamoto K."/>
            <person name="Antonio B.A."/>
            <person name="Baba T."/>
            <person name="Sakata K."/>
            <person name="Nagamura Y."/>
            <person name="Aoki H."/>
            <person name="Arikawa K."/>
            <person name="Arita K."/>
            <person name="Bito T."/>
            <person name="Chiden Y."/>
            <person name="Fujitsuka N."/>
            <person name="Fukunaka R."/>
            <person name="Hamada M."/>
            <person name="Harada C."/>
            <person name="Hayashi A."/>
            <person name="Hijishita S."/>
            <person name="Honda M."/>
            <person name="Hosokawa S."/>
            <person name="Ichikawa Y."/>
            <person name="Idonuma A."/>
            <person name="Iijima M."/>
            <person name="Ikeda M."/>
            <person name="Ikeno M."/>
            <person name="Ito K."/>
            <person name="Ito S."/>
            <person name="Ito T."/>
            <person name="Ito Y."/>
            <person name="Ito Y."/>
            <person name="Iwabuchi A."/>
            <person name="Kamiya K."/>
            <person name="Karasawa W."/>
            <person name="Kurita K."/>
            <person name="Katagiri S."/>
            <person name="Kikuta A."/>
            <person name="Kobayashi H."/>
            <person name="Kobayashi N."/>
            <person name="Machita K."/>
            <person name="Maehara T."/>
            <person name="Masukawa M."/>
            <person name="Mizubayashi T."/>
            <person name="Mukai Y."/>
            <person name="Nagasaki H."/>
            <person name="Nagata Y."/>
            <person name="Naito S."/>
            <person name="Nakashima M."/>
            <person name="Nakama Y."/>
            <person name="Nakamichi Y."/>
            <person name="Nakamura M."/>
            <person name="Meguro A."/>
            <person name="Negishi M."/>
            <person name="Ohta I."/>
            <person name="Ohta T."/>
            <person name="Okamoto M."/>
            <person name="Ono N."/>
            <person name="Saji S."/>
            <person name="Sakaguchi M."/>
            <person name="Sakai K."/>
            <person name="Shibata M."/>
            <person name="Shimokawa T."/>
            <person name="Song J."/>
            <person name="Takazaki Y."/>
            <person name="Terasawa K."/>
            <person name="Tsugane M."/>
            <person name="Tsuji K."/>
            <person name="Ueda S."/>
            <person name="Waki K."/>
            <person name="Yamagata H."/>
            <person name="Yamamoto M."/>
            <person name="Yamamoto S."/>
            <person name="Yamane H."/>
            <person name="Yoshiki S."/>
            <person name="Yoshihara R."/>
            <person name="Yukawa K."/>
            <person name="Zhong H."/>
            <person name="Yano M."/>
            <person name="Yuan Q."/>
            <person name="Ouyang S."/>
            <person name="Liu J."/>
            <person name="Jones K.M."/>
            <person name="Gansberger K."/>
            <person name="Moffat K."/>
            <person name="Hill J."/>
            <person name="Bera J."/>
            <person name="Fadrosh D."/>
            <person name="Jin S."/>
            <person name="Johri S."/>
            <person name="Kim M."/>
            <person name="Overton L."/>
            <person name="Reardon M."/>
            <person name="Tsitrin T."/>
            <person name="Vuong H."/>
            <person name="Weaver B."/>
            <person name="Ciecko A."/>
            <person name="Tallon L."/>
            <person name="Jackson J."/>
            <person name="Pai G."/>
            <person name="Aken S.V."/>
            <person name="Utterback T."/>
            <person name="Reidmuller S."/>
            <person name="Feldblyum T."/>
            <person name="Hsiao J."/>
            <person name="Zismann V."/>
            <person name="Iobst S."/>
            <person name="de Vazeille A.R."/>
            <person name="Buell C.R."/>
            <person name="Ying K."/>
            <person name="Li Y."/>
            <person name="Lu T."/>
            <person name="Huang Y."/>
            <person name="Zhao Q."/>
            <person name="Feng Q."/>
            <person name="Zhang L."/>
            <person name="Zhu J."/>
            <person name="Weng Q."/>
            <person name="Mu J."/>
            <person name="Lu Y."/>
            <person name="Fan D."/>
            <person name="Liu Y."/>
            <person name="Guan J."/>
            <person name="Zhang Y."/>
            <person name="Yu S."/>
            <person name="Liu X."/>
            <person name="Zhang Y."/>
            <person name="Hong G."/>
            <person name="Han B."/>
            <person name="Choisne N."/>
            <person name="Demange N."/>
            <person name="Orjeda G."/>
            <person name="Samain S."/>
            <person name="Cattolico L."/>
            <person name="Pelletier E."/>
            <person name="Couloux A."/>
            <person name="Segurens B."/>
            <person name="Wincker P."/>
            <person name="D'Hont A."/>
            <person name="Scarpelli C."/>
            <person name="Weissenbach J."/>
            <person name="Salanoubat M."/>
            <person name="Quetier F."/>
            <person name="Yu Y."/>
            <person name="Kim H.R."/>
            <person name="Rambo T."/>
            <person name="Currie J."/>
            <person name="Collura K."/>
            <person name="Luo M."/>
            <person name="Yang T."/>
            <person name="Ammiraju J.S.S."/>
            <person name="Engler F."/>
            <person name="Soderlund C."/>
            <person name="Wing R.A."/>
            <person name="Palmer L.E."/>
            <person name="de la Bastide M."/>
            <person name="Spiegel L."/>
            <person name="Nascimento L."/>
            <person name="Zutavern T."/>
            <person name="O'Shaughnessy A."/>
            <person name="Dike S."/>
            <person name="Dedhia N."/>
            <person name="Preston R."/>
            <person name="Balija V."/>
            <person name="McCombie W.R."/>
            <person name="Chow T."/>
            <person name="Chen H."/>
            <person name="Chung M."/>
            <person name="Chen C."/>
            <person name="Shaw J."/>
            <person name="Wu H."/>
            <person name="Hsiao K."/>
            <person name="Chao Y."/>
            <person name="Chu M."/>
            <person name="Cheng C."/>
            <person name="Hour A."/>
            <person name="Lee P."/>
            <person name="Lin S."/>
            <person name="Lin Y."/>
            <person name="Liou J."/>
            <person name="Liu S."/>
            <person name="Hsing Y."/>
            <person name="Raghuvanshi S."/>
            <person name="Mohanty A."/>
            <person name="Bharti A.K."/>
            <person name="Gaur A."/>
            <person name="Gupta V."/>
            <person name="Kumar D."/>
            <person name="Ravi V."/>
            <person name="Vij S."/>
            <person name="Kapur A."/>
            <person name="Khurana P."/>
            <person name="Khurana P."/>
            <person name="Khurana J.P."/>
            <person name="Tyagi A.K."/>
            <person name="Gaikwad K."/>
            <person name="Singh A."/>
            <person name="Dalal V."/>
            <person name="Srivastava S."/>
            <person name="Dixit A."/>
            <person name="Pal A.K."/>
            <person name="Ghazi I.A."/>
            <person name="Yadav M."/>
            <person name="Pandit A."/>
            <person name="Bhargava A."/>
            <person name="Sureshbabu K."/>
            <person name="Batra K."/>
            <person name="Sharma T.R."/>
            <person name="Mohapatra T."/>
            <person name="Singh N.K."/>
            <person name="Messing J."/>
            <person name="Nelson A.B."/>
            <person name="Fuks G."/>
            <person name="Kavchok S."/>
            <person name="Keizer G."/>
            <person name="Linton E."/>
            <person name="Llaca V."/>
            <person name="Song R."/>
            <person name="Tanyolac B."/>
            <person name="Young S."/>
            <person name="Ho-Il K."/>
            <person name="Hahn J.H."/>
            <person name="Sangsakoo G."/>
            <person name="Vanavichit A."/>
            <person name="de Mattos Luiz.A.T."/>
            <person name="Zimmer P.D."/>
            <person name="Malone G."/>
            <person name="Dellagostin O."/>
            <person name="de Oliveira A.C."/>
            <person name="Bevan M."/>
            <person name="Bancroft I."/>
            <person name="Minx P."/>
            <person name="Cordum H."/>
            <person name="Wilson R."/>
            <person name="Cheng Z."/>
            <person name="Jin W."/>
            <person name="Jiang J."/>
            <person name="Leong S.A."/>
            <person name="Iwama H."/>
            <person name="Gojobori T."/>
            <person name="Itoh T."/>
            <person name="Niimura Y."/>
            <person name="Fujii Y."/>
            <person name="Habara T."/>
            <person name="Sakai H."/>
            <person name="Sato Y."/>
            <person name="Wilson G."/>
            <person name="Kumar K."/>
            <person name="McCouch S."/>
            <person name="Juretic N."/>
            <person name="Hoen D."/>
            <person name="Wright S."/>
            <person name="Bruskiewich R."/>
            <person name="Bureau T."/>
            <person name="Miyao A."/>
            <person name="Hirochika H."/>
            <person name="Nishikawa T."/>
            <person name="Kadowaki K."/>
            <person name="Sugiura M."/>
            <person name="Burr B."/>
            <person name="Sasaki T."/>
        </authorList>
    </citation>
    <scope>NUCLEOTIDE SEQUENCE [LARGE SCALE GENOMIC DNA]</scope>
    <source>
        <strain evidence="4">cv. Nipponbare</strain>
    </source>
</reference>
<feature type="compositionally biased region" description="Pro residues" evidence="1">
    <location>
        <begin position="96"/>
        <end position="105"/>
    </location>
</feature>
<gene>
    <name evidence="3" type="ordered locus">Os05g0333000</name>
    <name evidence="2" type="ORF">OJ1005_D04.14</name>
</gene>
<reference evidence="3" key="5">
    <citation type="journal article" date="2008" name="Nucleic Acids Res.">
        <title>The Rice Annotation Project Database (RAP-DB): 2008 update.</title>
        <authorList>
            <consortium name="The Rice Annotation Project (RAP)"/>
            <person name="Tanaka T."/>
            <person name="Antonio B.A."/>
            <person name="Kikuchi S."/>
            <person name="Matsumoto T."/>
            <person name="Nagamura Y."/>
            <person name="Numa H."/>
            <person name="Sakai H."/>
            <person name="Wu J."/>
            <person name="Itoh T."/>
            <person name="Sasaki T."/>
            <person name="Aono R."/>
            <person name="Fujii Y."/>
            <person name="Habara T."/>
            <person name="Harada E."/>
            <person name="Kanno M."/>
            <person name="Kawahara Y."/>
            <person name="Kawashima H."/>
            <person name="Kubooka H."/>
            <person name="Matsuya A."/>
            <person name="Nakaoka H."/>
            <person name="Saichi N."/>
            <person name="Sanbonmatsu R."/>
            <person name="Sato Y."/>
            <person name="Shinso Y."/>
            <person name="Suzuki M."/>
            <person name="Takeda J."/>
            <person name="Tanino M."/>
            <person name="Todokoro F."/>
            <person name="Yamaguchi K."/>
            <person name="Yamamoto N."/>
            <person name="Yamasaki C."/>
            <person name="Imanishi T."/>
            <person name="Okido T."/>
            <person name="Tada M."/>
            <person name="Ikeo K."/>
            <person name="Tateno Y."/>
            <person name="Gojobori T."/>
            <person name="Lin Y.C."/>
            <person name="Wei F.J."/>
            <person name="Hsing Y.I."/>
            <person name="Zhao Q."/>
            <person name="Han B."/>
            <person name="Kramer M.R."/>
            <person name="McCombie R.W."/>
            <person name="Lonsdale D."/>
            <person name="O'Donovan C.C."/>
            <person name="Whitfield E.J."/>
            <person name="Apweiler R."/>
            <person name="Koyanagi K.O."/>
            <person name="Khurana J.P."/>
            <person name="Raghuvanshi S."/>
            <person name="Singh N.K."/>
            <person name="Tyagi A.K."/>
            <person name="Haberer G."/>
            <person name="Fujisawa M."/>
            <person name="Hosokawa S."/>
            <person name="Ito Y."/>
            <person name="Ikawa H."/>
            <person name="Shibata M."/>
            <person name="Yamamoto M."/>
            <person name="Bruskiewich R.M."/>
            <person name="Hoen D.R."/>
            <person name="Bureau TE."/>
            <person name="Namiki N."/>
            <person name="Ohyanagi H."/>
            <person name="Sakai Y."/>
            <person name="Nobushima S."/>
            <person name="Sakata K."/>
            <person name="Barrero R.A."/>
            <person name="Sato Y."/>
            <person name="Souvorov A."/>
            <person name="Smith-White B."/>
            <person name="Tatusova T."/>
            <person name="An S."/>
            <person name="An G."/>
            <person name="OOta S."/>
            <person name="Fuks G."/>
            <person name="Messing J."/>
            <person name="Christie K.R."/>
            <person name="Lieberherr D."/>
            <person name="Kim H."/>
            <person name="Zuccolo A."/>
            <person name="Wing R.A."/>
            <person name="Nobuta K."/>
            <person name="Green P.J."/>
            <person name="Lu C."/>
            <person name="Meyers BC."/>
            <person name="Chaparro C."/>
            <person name="Piegu B."/>
            <person name="Panaud O."/>
            <person name="Echeverria M."/>
        </authorList>
    </citation>
    <scope>NUCLEOTIDE SEQUENCE</scope>
</reference>
<dbReference type="KEGG" id="osa:9269781"/>
<dbReference type="Proteomes" id="UP000000763">
    <property type="component" value="Chromosome 5"/>
</dbReference>
<organism evidence="2 4">
    <name type="scientific">Oryza sativa subsp. japonica</name>
    <name type="common">Rice</name>
    <dbReference type="NCBI Taxonomy" id="39947"/>
    <lineage>
        <taxon>Eukaryota</taxon>
        <taxon>Viridiplantae</taxon>
        <taxon>Streptophyta</taxon>
        <taxon>Embryophyta</taxon>
        <taxon>Tracheophyta</taxon>
        <taxon>Spermatophyta</taxon>
        <taxon>Magnoliopsida</taxon>
        <taxon>Liliopsida</taxon>
        <taxon>Poales</taxon>
        <taxon>Poaceae</taxon>
        <taxon>BOP clade</taxon>
        <taxon>Oryzoideae</taxon>
        <taxon>Oryzeae</taxon>
        <taxon>Oryzinae</taxon>
        <taxon>Oryza</taxon>
        <taxon>Oryza sativa</taxon>
    </lineage>
</organism>
<reference evidence="3" key="3">
    <citation type="journal article" date="2006" name="Nucleic Acids Res.">
        <title>The Rice Annotation Project Database (RAP-DB): hub for Oryza sativa ssp. japonica genome information.</title>
        <authorList>
            <person name="Ohyanagi H."/>
            <person name="Tanaka T."/>
            <person name="Sakai H."/>
            <person name="Shigemoto Y."/>
            <person name="Yamaguchi K."/>
            <person name="Habara T."/>
            <person name="Fujii Y."/>
            <person name="Antonio B.A."/>
            <person name="Nagamura Y."/>
            <person name="Imanishi T."/>
            <person name="Ikeo K."/>
            <person name="Itoh T."/>
            <person name="Gojobori T."/>
            <person name="Sasaki T."/>
        </authorList>
    </citation>
    <scope>NUCLEOTIDE SEQUENCE</scope>
</reference>
<reference evidence="2" key="1">
    <citation type="submission" date="2004-11" db="EMBL/GenBank/DDBJ databases">
        <title>Oryza sativa BAC OJ1005_D04 genomic sequence.</title>
        <authorList>
            <person name="Chow T.-Y."/>
            <person name="Hsing Y.-I.C."/>
            <person name="Chen C.-S."/>
            <person name="Chen H.-H."/>
            <person name="Liu S.-M."/>
            <person name="Chao Y.-T."/>
            <person name="Chang S.-J."/>
            <person name="Chen H.-C."/>
            <person name="Chen S.-K."/>
            <person name="Chen T.-R."/>
            <person name="Chen Y.-L."/>
            <person name="Cheng C.-H."/>
            <person name="Chung C.-I."/>
            <person name="Han S.-Y."/>
            <person name="Hsiao S.-H."/>
            <person name="Hsiung J.-N."/>
            <person name="Hsu C.-H."/>
            <person name="Huang J.-J."/>
            <person name="Kau P.-I."/>
            <person name="Lee M.-C."/>
            <person name="Leu H.-L."/>
            <person name="Li Y.-F."/>
            <person name="Lin S.-J."/>
            <person name="Lin Y.-C."/>
            <person name="Wu S.-W."/>
            <person name="Yu C.-Y."/>
            <person name="Yu S.-W."/>
            <person name="Wu H.-P."/>
            <person name="Shaw J.-F."/>
            <person name="Yu Y."/>
            <person name="Rambo T."/>
            <person name="Currie J."/>
            <person name="Collura K."/>
            <person name="Soderlund C."/>
            <person name="Wing R."/>
        </authorList>
    </citation>
    <scope>NUCLEOTIDE SEQUENCE</scope>
</reference>
<proteinExistence type="predicted"/>
<dbReference type="KEGG" id="dosa:Os05g0333000"/>
<evidence type="ECO:0000313" key="2">
    <source>
        <dbReference type="EMBL" id="AAV43838.1"/>
    </source>
</evidence>
<reference evidence="3" key="7">
    <citation type="submission" date="2012-08" db="EMBL/GenBank/DDBJ databases">
        <title>Oryza sativa nipponbare(GA3) genomic DNA, chromosome 5.</title>
        <authorList>
            <consortium name="IRGSP(International Rice Genome Sequencing Project)"/>
        </authorList>
    </citation>
    <scope>NUCLEOTIDE SEQUENCE</scope>
</reference>
<feature type="compositionally biased region" description="Basic residues" evidence="1">
    <location>
        <begin position="15"/>
        <end position="33"/>
    </location>
</feature>
<name>B7F104_ORYSJ</name>
<evidence type="ECO:0000313" key="3">
    <source>
        <dbReference type="EMBL" id="BAH93088.1"/>
    </source>
</evidence>
<evidence type="ECO:0000256" key="1">
    <source>
        <dbReference type="SAM" id="MobiDB-lite"/>
    </source>
</evidence>
<feature type="region of interest" description="Disordered" evidence="1">
    <location>
        <begin position="1"/>
        <end position="38"/>
    </location>
</feature>
<accession>B7F104</accession>